<dbReference type="SMART" id="SM00174">
    <property type="entry name" value="RHO"/>
    <property type="match status" value="1"/>
</dbReference>
<dbReference type="GO" id="GO:0005525">
    <property type="term" value="F:GTP binding"/>
    <property type="evidence" value="ECO:0007669"/>
    <property type="project" value="UniProtKB-KW"/>
</dbReference>
<evidence type="ECO:0000256" key="1">
    <source>
        <dbReference type="ARBA" id="ARBA00006270"/>
    </source>
</evidence>
<keyword evidence="4" id="KW-0547">Nucleotide-binding</keyword>
<dbReference type="InterPro" id="IPR029000">
    <property type="entry name" value="Cyclophilin-like_dom_sf"/>
</dbReference>
<dbReference type="PROSITE" id="PS51421">
    <property type="entry name" value="RAS"/>
    <property type="match status" value="1"/>
</dbReference>
<dbReference type="InterPro" id="IPR027417">
    <property type="entry name" value="P-loop_NTPase"/>
</dbReference>
<evidence type="ECO:0000256" key="7">
    <source>
        <dbReference type="ARBA" id="ARBA00023136"/>
    </source>
</evidence>
<dbReference type="AlphaFoldDB" id="A0A915HIV0"/>
<comment type="subcellular location">
    <subcellularLocation>
        <location evidence="10">Endomembrane system</location>
        <topology evidence="10">Lipid-anchor</topology>
    </subcellularLocation>
</comment>
<evidence type="ECO:0000313" key="12">
    <source>
        <dbReference type="Proteomes" id="UP000887565"/>
    </source>
</evidence>
<dbReference type="PRINTS" id="PR00449">
    <property type="entry name" value="RASTRNSFRMNG"/>
</dbReference>
<keyword evidence="9" id="KW-0636">Prenylation</keyword>
<dbReference type="FunFam" id="3.40.50.300:FF:000550">
    <property type="entry name" value="ras-related protein Rab-21"/>
    <property type="match status" value="1"/>
</dbReference>
<evidence type="ECO:0000256" key="5">
    <source>
        <dbReference type="ARBA" id="ARBA00022927"/>
    </source>
</evidence>
<dbReference type="GO" id="GO:0003755">
    <property type="term" value="F:peptidyl-prolyl cis-trans isomerase activity"/>
    <property type="evidence" value="ECO:0007669"/>
    <property type="project" value="InterPro"/>
</dbReference>
<dbReference type="PROSITE" id="PS50072">
    <property type="entry name" value="CSA_PPIASE_2"/>
    <property type="match status" value="1"/>
</dbReference>
<accession>A0A915HIV0</accession>
<dbReference type="Proteomes" id="UP000887565">
    <property type="component" value="Unplaced"/>
</dbReference>
<dbReference type="CDD" id="cd04123">
    <property type="entry name" value="Rab21"/>
    <property type="match status" value="1"/>
</dbReference>
<evidence type="ECO:0000259" key="11">
    <source>
        <dbReference type="PROSITE" id="PS50072"/>
    </source>
</evidence>
<dbReference type="Gene3D" id="3.40.50.300">
    <property type="entry name" value="P-loop containing nucleotide triphosphate hydrolases"/>
    <property type="match status" value="1"/>
</dbReference>
<organism evidence="12 13">
    <name type="scientific">Romanomermis culicivorax</name>
    <name type="common">Nematode worm</name>
    <dbReference type="NCBI Taxonomy" id="13658"/>
    <lineage>
        <taxon>Eukaryota</taxon>
        <taxon>Metazoa</taxon>
        <taxon>Ecdysozoa</taxon>
        <taxon>Nematoda</taxon>
        <taxon>Enoplea</taxon>
        <taxon>Dorylaimia</taxon>
        <taxon>Mermithida</taxon>
        <taxon>Mermithoidea</taxon>
        <taxon>Mermithidae</taxon>
        <taxon>Romanomermis</taxon>
    </lineage>
</organism>
<name>A0A915HIV0_ROMCU</name>
<dbReference type="SMART" id="SM00175">
    <property type="entry name" value="RAB"/>
    <property type="match status" value="1"/>
</dbReference>
<dbReference type="WBParaSite" id="nRc.2.0.1.t01359-RA">
    <property type="protein sequence ID" value="nRc.2.0.1.t01359-RA"/>
    <property type="gene ID" value="nRc.2.0.1.g01359"/>
</dbReference>
<feature type="domain" description="PPIase cyclophilin-type" evidence="11">
    <location>
        <begin position="20"/>
        <end position="129"/>
    </location>
</feature>
<evidence type="ECO:0000256" key="9">
    <source>
        <dbReference type="ARBA" id="ARBA00023289"/>
    </source>
</evidence>
<dbReference type="Pfam" id="PF00071">
    <property type="entry name" value="Ras"/>
    <property type="match status" value="1"/>
</dbReference>
<dbReference type="SMART" id="SM00173">
    <property type="entry name" value="RAS"/>
    <property type="match status" value="1"/>
</dbReference>
<dbReference type="InterPro" id="IPR041833">
    <property type="entry name" value="Rab21"/>
</dbReference>
<keyword evidence="3" id="KW-0813">Transport</keyword>
<dbReference type="Gene3D" id="2.40.100.10">
    <property type="entry name" value="Cyclophilin-like"/>
    <property type="match status" value="2"/>
</dbReference>
<evidence type="ECO:0000256" key="8">
    <source>
        <dbReference type="ARBA" id="ARBA00023288"/>
    </source>
</evidence>
<dbReference type="GO" id="GO:0015031">
    <property type="term" value="P:protein transport"/>
    <property type="evidence" value="ECO:0007669"/>
    <property type="project" value="UniProtKB-KW"/>
</dbReference>
<dbReference type="InterPro" id="IPR020892">
    <property type="entry name" value="Cyclophilin-type_PPIase_CS"/>
</dbReference>
<dbReference type="PROSITE" id="PS51419">
    <property type="entry name" value="RAB"/>
    <property type="match status" value="1"/>
</dbReference>
<dbReference type="SUPFAM" id="SSF50891">
    <property type="entry name" value="Cyclophilin-like"/>
    <property type="match status" value="1"/>
</dbReference>
<evidence type="ECO:0000256" key="6">
    <source>
        <dbReference type="ARBA" id="ARBA00023134"/>
    </source>
</evidence>
<keyword evidence="8" id="KW-0449">Lipoprotein</keyword>
<evidence type="ECO:0000256" key="10">
    <source>
        <dbReference type="ARBA" id="ARBA00037868"/>
    </source>
</evidence>
<sequence>MSEWQKIKEELHHPDNPVVFFDIAAAGVPLGRIKMELFADVVPKTAENFRQLCTGEYRKDGVPMGYKNSTFHRVIKDFMVQGGDFVNANAGKDTNGCQFFITCAKTDFLDNKHVVFGRVLDGMLVMDAFGSGPPKFKVVLLGEGCVGKTCLVLRFVENKFASKHVSTLQAAFFTKTVDIDGKQAELAIWDTAGQERFHALGPIYYRDSQGALLVYDITDADSFQKVQIWVKELKRILGDTCKLVIVGNKSDLEKDRHVDVQEAKSYASEVGALHFHTSAKANIGVEEVFAALAAEMLKDYETKSDALKRSSRRRRSIIVDQAIEEASTSGQRKKCCS</sequence>
<dbReference type="InterPro" id="IPR005225">
    <property type="entry name" value="Small_GTP-bd"/>
</dbReference>
<proteinExistence type="inferred from homology"/>
<dbReference type="PROSITE" id="PS51420">
    <property type="entry name" value="RHO"/>
    <property type="match status" value="1"/>
</dbReference>
<keyword evidence="5" id="KW-0653">Protein transport</keyword>
<evidence type="ECO:0000256" key="2">
    <source>
        <dbReference type="ARBA" id="ARBA00014900"/>
    </source>
</evidence>
<evidence type="ECO:0000313" key="13">
    <source>
        <dbReference type="WBParaSite" id="nRc.2.0.1.t01359-RA"/>
    </source>
</evidence>
<dbReference type="PANTHER" id="PTHR47978">
    <property type="match status" value="1"/>
</dbReference>
<dbReference type="GO" id="GO:0006457">
    <property type="term" value="P:protein folding"/>
    <property type="evidence" value="ECO:0007669"/>
    <property type="project" value="InterPro"/>
</dbReference>
<evidence type="ECO:0000256" key="3">
    <source>
        <dbReference type="ARBA" id="ARBA00022448"/>
    </source>
</evidence>
<dbReference type="GO" id="GO:0003924">
    <property type="term" value="F:GTPase activity"/>
    <property type="evidence" value="ECO:0007669"/>
    <property type="project" value="InterPro"/>
</dbReference>
<dbReference type="PROSITE" id="PS00170">
    <property type="entry name" value="CSA_PPIASE_1"/>
    <property type="match status" value="1"/>
</dbReference>
<dbReference type="Pfam" id="PF00160">
    <property type="entry name" value="Pro_isomerase"/>
    <property type="match status" value="1"/>
</dbReference>
<comment type="similarity">
    <text evidence="1">Belongs to the small GTPase superfamily. Rab family.</text>
</comment>
<protein>
    <recommendedName>
        <fullName evidence="2">Ras-related protein Rab-21</fullName>
    </recommendedName>
</protein>
<keyword evidence="12" id="KW-1185">Reference proteome</keyword>
<dbReference type="InterPro" id="IPR001806">
    <property type="entry name" value="Small_GTPase"/>
</dbReference>
<dbReference type="SUPFAM" id="SSF52540">
    <property type="entry name" value="P-loop containing nucleoside triphosphate hydrolases"/>
    <property type="match status" value="1"/>
</dbReference>
<dbReference type="OMA" id="HEMEFIV"/>
<dbReference type="InterPro" id="IPR002130">
    <property type="entry name" value="Cyclophilin-type_PPIase_dom"/>
</dbReference>
<dbReference type="NCBIfam" id="TIGR00231">
    <property type="entry name" value="small_GTP"/>
    <property type="match status" value="1"/>
</dbReference>
<dbReference type="GO" id="GO:0012505">
    <property type="term" value="C:endomembrane system"/>
    <property type="evidence" value="ECO:0007669"/>
    <property type="project" value="UniProtKB-SubCell"/>
</dbReference>
<reference evidence="13" key="1">
    <citation type="submission" date="2022-11" db="UniProtKB">
        <authorList>
            <consortium name="WormBaseParasite"/>
        </authorList>
    </citation>
    <scope>IDENTIFICATION</scope>
</reference>
<evidence type="ECO:0000256" key="4">
    <source>
        <dbReference type="ARBA" id="ARBA00022741"/>
    </source>
</evidence>
<keyword evidence="7" id="KW-0472">Membrane</keyword>
<keyword evidence="6" id="KW-0342">GTP-binding</keyword>
<dbReference type="GO" id="GO:0032482">
    <property type="term" value="P:Rab protein signal transduction"/>
    <property type="evidence" value="ECO:0007669"/>
    <property type="project" value="InterPro"/>
</dbReference>
<dbReference type="SMART" id="SM00176">
    <property type="entry name" value="RAN"/>
    <property type="match status" value="1"/>
</dbReference>